<evidence type="ECO:0000313" key="2">
    <source>
        <dbReference type="EMBL" id="KAK4115641.1"/>
    </source>
</evidence>
<reference evidence="2" key="1">
    <citation type="journal article" date="2023" name="Mol. Phylogenet. Evol.">
        <title>Genome-scale phylogeny and comparative genomics of the fungal order Sordariales.</title>
        <authorList>
            <person name="Hensen N."/>
            <person name="Bonometti L."/>
            <person name="Westerberg I."/>
            <person name="Brannstrom I.O."/>
            <person name="Guillou S."/>
            <person name="Cros-Aarteil S."/>
            <person name="Calhoun S."/>
            <person name="Haridas S."/>
            <person name="Kuo A."/>
            <person name="Mondo S."/>
            <person name="Pangilinan J."/>
            <person name="Riley R."/>
            <person name="LaButti K."/>
            <person name="Andreopoulos B."/>
            <person name="Lipzen A."/>
            <person name="Chen C."/>
            <person name="Yan M."/>
            <person name="Daum C."/>
            <person name="Ng V."/>
            <person name="Clum A."/>
            <person name="Steindorff A."/>
            <person name="Ohm R.A."/>
            <person name="Martin F."/>
            <person name="Silar P."/>
            <person name="Natvig D.O."/>
            <person name="Lalanne C."/>
            <person name="Gautier V."/>
            <person name="Ament-Velasquez S.L."/>
            <person name="Kruys A."/>
            <person name="Hutchinson M.I."/>
            <person name="Powell A.J."/>
            <person name="Barry K."/>
            <person name="Miller A.N."/>
            <person name="Grigoriev I.V."/>
            <person name="Debuchy R."/>
            <person name="Gladieux P."/>
            <person name="Hiltunen Thoren M."/>
            <person name="Johannesson H."/>
        </authorList>
    </citation>
    <scope>NUCLEOTIDE SEQUENCE</scope>
    <source>
        <strain evidence="2">CBS 508.74</strain>
    </source>
</reference>
<feature type="compositionally biased region" description="Pro residues" evidence="1">
    <location>
        <begin position="52"/>
        <end position="63"/>
    </location>
</feature>
<proteinExistence type="predicted"/>
<dbReference type="Proteomes" id="UP001302812">
    <property type="component" value="Unassembled WGS sequence"/>
</dbReference>
<accession>A0AAN6YVK1</accession>
<evidence type="ECO:0000313" key="3">
    <source>
        <dbReference type="Proteomes" id="UP001302812"/>
    </source>
</evidence>
<dbReference type="EMBL" id="MU853334">
    <property type="protein sequence ID" value="KAK4115641.1"/>
    <property type="molecule type" value="Genomic_DNA"/>
</dbReference>
<dbReference type="Pfam" id="PF23670">
    <property type="entry name" value="PIGBOS1"/>
    <property type="match status" value="1"/>
</dbReference>
<comment type="caution">
    <text evidence="2">The sequence shown here is derived from an EMBL/GenBank/DDBJ whole genome shotgun (WGS) entry which is preliminary data.</text>
</comment>
<feature type="region of interest" description="Disordered" evidence="1">
    <location>
        <begin position="33"/>
        <end position="63"/>
    </location>
</feature>
<protein>
    <submittedName>
        <fullName evidence="2">Uncharacterized protein</fullName>
    </submittedName>
</protein>
<dbReference type="GeneID" id="89938590"/>
<organism evidence="2 3">
    <name type="scientific">Canariomyces notabilis</name>
    <dbReference type="NCBI Taxonomy" id="2074819"/>
    <lineage>
        <taxon>Eukaryota</taxon>
        <taxon>Fungi</taxon>
        <taxon>Dikarya</taxon>
        <taxon>Ascomycota</taxon>
        <taxon>Pezizomycotina</taxon>
        <taxon>Sordariomycetes</taxon>
        <taxon>Sordariomycetidae</taxon>
        <taxon>Sordariales</taxon>
        <taxon>Chaetomiaceae</taxon>
        <taxon>Canariomyces</taxon>
    </lineage>
</organism>
<dbReference type="AlphaFoldDB" id="A0AAN6YVK1"/>
<dbReference type="RefSeq" id="XP_064673211.1">
    <property type="nucleotide sequence ID" value="XM_064814465.1"/>
</dbReference>
<feature type="non-terminal residue" evidence="2">
    <location>
        <position position="63"/>
    </location>
</feature>
<gene>
    <name evidence="2" type="ORF">N656DRAFT_775576</name>
</gene>
<keyword evidence="3" id="KW-1185">Reference proteome</keyword>
<sequence length="63" mass="6807">MSAQSKLLTIGLVLAFGIGNAYYAFNPSLKELKEQKEGASSSKPLSSQQPFRPQPPPGQQQES</sequence>
<reference evidence="2" key="2">
    <citation type="submission" date="2023-05" db="EMBL/GenBank/DDBJ databases">
        <authorList>
            <consortium name="Lawrence Berkeley National Laboratory"/>
            <person name="Steindorff A."/>
            <person name="Hensen N."/>
            <person name="Bonometti L."/>
            <person name="Westerberg I."/>
            <person name="Brannstrom I.O."/>
            <person name="Guillou S."/>
            <person name="Cros-Aarteil S."/>
            <person name="Calhoun S."/>
            <person name="Haridas S."/>
            <person name="Kuo A."/>
            <person name="Mondo S."/>
            <person name="Pangilinan J."/>
            <person name="Riley R."/>
            <person name="Labutti K."/>
            <person name="Andreopoulos B."/>
            <person name="Lipzen A."/>
            <person name="Chen C."/>
            <person name="Yanf M."/>
            <person name="Daum C."/>
            <person name="Ng V."/>
            <person name="Clum A."/>
            <person name="Ohm R."/>
            <person name="Martin F."/>
            <person name="Silar P."/>
            <person name="Natvig D."/>
            <person name="Lalanne C."/>
            <person name="Gautier V."/>
            <person name="Ament-Velasquez S.L."/>
            <person name="Kruys A."/>
            <person name="Hutchinson M.I."/>
            <person name="Powell A.J."/>
            <person name="Barry K."/>
            <person name="Miller A.N."/>
            <person name="Grigoriev I.V."/>
            <person name="Debuchy R."/>
            <person name="Gladieux P."/>
            <person name="Thoren M.H."/>
            <person name="Johannesson H."/>
        </authorList>
    </citation>
    <scope>NUCLEOTIDE SEQUENCE</scope>
    <source>
        <strain evidence="2">CBS 508.74</strain>
    </source>
</reference>
<evidence type="ECO:0000256" key="1">
    <source>
        <dbReference type="SAM" id="MobiDB-lite"/>
    </source>
</evidence>
<name>A0AAN6YVK1_9PEZI</name>
<dbReference type="InterPro" id="IPR057394">
    <property type="entry name" value="PIGBOS1"/>
</dbReference>